<dbReference type="InterPro" id="IPR007621">
    <property type="entry name" value="TPM_dom"/>
</dbReference>
<name>A0ABS8AFC4_9BACT</name>
<feature type="transmembrane region" description="Helical" evidence="2">
    <location>
        <begin position="218"/>
        <end position="238"/>
    </location>
</feature>
<evidence type="ECO:0000259" key="4">
    <source>
        <dbReference type="Pfam" id="PF04536"/>
    </source>
</evidence>
<evidence type="ECO:0000256" key="3">
    <source>
        <dbReference type="SAM" id="SignalP"/>
    </source>
</evidence>
<feature type="compositionally biased region" description="Low complexity" evidence="1">
    <location>
        <begin position="399"/>
        <end position="411"/>
    </location>
</feature>
<gene>
    <name evidence="5" type="ORF">LGH70_13255</name>
</gene>
<feature type="domain" description="TPM" evidence="4">
    <location>
        <begin position="38"/>
        <end position="160"/>
    </location>
</feature>
<dbReference type="Pfam" id="PF04536">
    <property type="entry name" value="TPM_phosphatase"/>
    <property type="match status" value="1"/>
</dbReference>
<feature type="signal peptide" evidence="3">
    <location>
        <begin position="1"/>
        <end position="22"/>
    </location>
</feature>
<keyword evidence="3" id="KW-0732">Signal</keyword>
<feature type="compositionally biased region" description="Acidic residues" evidence="1">
    <location>
        <begin position="419"/>
        <end position="428"/>
    </location>
</feature>
<feature type="chain" id="PRO_5046426690" evidence="3">
    <location>
        <begin position="23"/>
        <end position="428"/>
    </location>
</feature>
<protein>
    <submittedName>
        <fullName evidence="5">TPM domain-containing protein</fullName>
    </submittedName>
</protein>
<evidence type="ECO:0000256" key="2">
    <source>
        <dbReference type="SAM" id="Phobius"/>
    </source>
</evidence>
<dbReference type="EMBL" id="JAJADQ010000006">
    <property type="protein sequence ID" value="MCB2378561.1"/>
    <property type="molecule type" value="Genomic_DNA"/>
</dbReference>
<evidence type="ECO:0000313" key="6">
    <source>
        <dbReference type="Proteomes" id="UP001165297"/>
    </source>
</evidence>
<organism evidence="5 6">
    <name type="scientific">Hymenobacter nitidus</name>
    <dbReference type="NCBI Taxonomy" id="2880929"/>
    <lineage>
        <taxon>Bacteria</taxon>
        <taxon>Pseudomonadati</taxon>
        <taxon>Bacteroidota</taxon>
        <taxon>Cytophagia</taxon>
        <taxon>Cytophagales</taxon>
        <taxon>Hymenobacteraceae</taxon>
        <taxon>Hymenobacter</taxon>
    </lineage>
</organism>
<dbReference type="PANTHER" id="PTHR30373:SF2">
    <property type="entry name" value="UPF0603 PROTEIN YGCG"/>
    <property type="match status" value="1"/>
</dbReference>
<dbReference type="Proteomes" id="UP001165297">
    <property type="component" value="Unassembled WGS sequence"/>
</dbReference>
<reference evidence="5" key="1">
    <citation type="submission" date="2021-10" db="EMBL/GenBank/DDBJ databases">
        <authorList>
            <person name="Dean J.D."/>
            <person name="Kim M.K."/>
            <person name="Newey C.N."/>
            <person name="Stoker T.S."/>
            <person name="Thompson D.W."/>
            <person name="Grose J.H."/>
        </authorList>
    </citation>
    <scope>NUCLEOTIDE SEQUENCE</scope>
    <source>
        <strain evidence="5">BT635</strain>
    </source>
</reference>
<accession>A0ABS8AFC4</accession>
<proteinExistence type="predicted"/>
<feature type="compositionally biased region" description="Low complexity" evidence="1">
    <location>
        <begin position="197"/>
        <end position="208"/>
    </location>
</feature>
<keyword evidence="2" id="KW-0812">Transmembrane</keyword>
<feature type="compositionally biased region" description="Polar residues" evidence="1">
    <location>
        <begin position="276"/>
        <end position="290"/>
    </location>
</feature>
<comment type="caution">
    <text evidence="5">The sequence shown here is derived from an EMBL/GenBank/DDBJ whole genome shotgun (WGS) entry which is preliminary data.</text>
</comment>
<keyword evidence="2" id="KW-0472">Membrane</keyword>
<dbReference type="Gene3D" id="3.10.310.50">
    <property type="match status" value="1"/>
</dbReference>
<feature type="region of interest" description="Disordered" evidence="1">
    <location>
        <begin position="351"/>
        <end position="428"/>
    </location>
</feature>
<dbReference type="RefSeq" id="WP_226186381.1">
    <property type="nucleotide sequence ID" value="NZ_JAJADQ010000006.1"/>
</dbReference>
<sequence>MHRLLFLLFVFVATGLGQPALGAPADELPPRPTPFRFINDQAQLLSPADAKTLEGGLRRYADNTGTQIVLVTVPTLGGRDVADYARALGEAWGVGQRDKDNGLIILLGAQERKVSIQAGSGLQSAITPEVTARVINQDMTPRFKQNNYFGGLRAGLNSLMLAANPDSNPRKDQPATAAEPAAATTDNITPSLNNDLPAAATEPATTMPVSAPEPESSGLGLGTLALGALLIGGAIWLITRMFRRKATPPSPQGAYQNGNPAPGAGPGGTPDFLPNRPNSGGYNQGYSRQPQAPDFLPNRSGMGGGSGMGGMLMTGAAAAAGAYIGNRMASGHDTDAPHSDQLNSNAANQSLDQGAAGAAGAATGGGFPAFDNSGTTDGPSPDYFSDEAAANDAPDYFSSDESSSYDDPSSGDSGGGGFDDTDDNSGSW</sequence>
<evidence type="ECO:0000256" key="1">
    <source>
        <dbReference type="SAM" id="MobiDB-lite"/>
    </source>
</evidence>
<feature type="region of interest" description="Disordered" evidence="1">
    <location>
        <begin position="162"/>
        <end position="216"/>
    </location>
</feature>
<dbReference type="PANTHER" id="PTHR30373">
    <property type="entry name" value="UPF0603 PROTEIN YGCG"/>
    <property type="match status" value="1"/>
</dbReference>
<feature type="region of interest" description="Disordered" evidence="1">
    <location>
        <begin position="246"/>
        <end position="302"/>
    </location>
</feature>
<keyword evidence="6" id="KW-1185">Reference proteome</keyword>
<keyword evidence="2" id="KW-1133">Transmembrane helix</keyword>
<feature type="compositionally biased region" description="Low complexity" evidence="1">
    <location>
        <begin position="174"/>
        <end position="185"/>
    </location>
</feature>
<evidence type="ECO:0000313" key="5">
    <source>
        <dbReference type="EMBL" id="MCB2378561.1"/>
    </source>
</evidence>